<dbReference type="Proteomes" id="UP000515909">
    <property type="component" value="Chromosome"/>
</dbReference>
<dbReference type="GO" id="GO:0003700">
    <property type="term" value="F:DNA-binding transcription factor activity"/>
    <property type="evidence" value="ECO:0007669"/>
    <property type="project" value="TreeGrafter"/>
</dbReference>
<dbReference type="EMBL" id="VWXL01000014">
    <property type="protein sequence ID" value="MVB09783.1"/>
    <property type="molecule type" value="Genomic_DNA"/>
</dbReference>
<dbReference type="Proteomes" id="UP000469440">
    <property type="component" value="Unassembled WGS sequence"/>
</dbReference>
<reference evidence="2 4" key="1">
    <citation type="submission" date="2019-09" db="EMBL/GenBank/DDBJ databases">
        <title>Genome sequence of Clostridium sp. EA1.</title>
        <authorList>
            <person name="Poehlein A."/>
            <person name="Bengelsdorf F.R."/>
            <person name="Daniel R."/>
        </authorList>
    </citation>
    <scope>NUCLEOTIDE SEQUENCE [LARGE SCALE GENOMIC DNA]</scope>
    <source>
        <strain evidence="2 4">EA1</strain>
    </source>
</reference>
<dbReference type="Gene3D" id="1.10.10.10">
    <property type="entry name" value="Winged helix-like DNA-binding domain superfamily/Winged helix DNA-binding domain"/>
    <property type="match status" value="1"/>
</dbReference>
<dbReference type="InterPro" id="IPR000944">
    <property type="entry name" value="Tscrpt_reg_Rrf2"/>
</dbReference>
<dbReference type="AlphaFoldDB" id="A0A6N8HWL3"/>
<dbReference type="NCBIfam" id="TIGR00738">
    <property type="entry name" value="rrf2_super"/>
    <property type="match status" value="1"/>
</dbReference>
<gene>
    <name evidence="2" type="primary">cymR</name>
    <name evidence="2" type="ORF">CAFE_04480</name>
    <name evidence="3" type="ORF">HCR03_09075</name>
</gene>
<dbReference type="PANTHER" id="PTHR33221">
    <property type="entry name" value="WINGED HELIX-TURN-HELIX TRANSCRIPTIONAL REGULATOR, RRF2 FAMILY"/>
    <property type="match status" value="1"/>
</dbReference>
<dbReference type="InterPro" id="IPR030489">
    <property type="entry name" value="TR_Rrf2-type_CS"/>
</dbReference>
<dbReference type="KEGG" id="cfem:HCR03_09075"/>
<dbReference type="GO" id="GO:0003677">
    <property type="term" value="F:DNA binding"/>
    <property type="evidence" value="ECO:0007669"/>
    <property type="project" value="UniProtKB-KW"/>
</dbReference>
<evidence type="ECO:0000256" key="1">
    <source>
        <dbReference type="ARBA" id="ARBA00023125"/>
    </source>
</evidence>
<accession>A0A7G8TFE5</accession>
<dbReference type="PANTHER" id="PTHR33221:SF5">
    <property type="entry name" value="HTH-TYPE TRANSCRIPTIONAL REGULATOR ISCR"/>
    <property type="match status" value="1"/>
</dbReference>
<accession>A0A6N8HWL3</accession>
<proteinExistence type="predicted"/>
<dbReference type="GO" id="GO:0005829">
    <property type="term" value="C:cytosol"/>
    <property type="evidence" value="ECO:0007669"/>
    <property type="project" value="TreeGrafter"/>
</dbReference>
<evidence type="ECO:0000313" key="3">
    <source>
        <dbReference type="EMBL" id="QNK42336.1"/>
    </source>
</evidence>
<name>A0A6N8HWL3_9FIRM</name>
<keyword evidence="1" id="KW-0238">DNA-binding</keyword>
<evidence type="ECO:0000313" key="5">
    <source>
        <dbReference type="Proteomes" id="UP000515909"/>
    </source>
</evidence>
<organism evidence="2 4">
    <name type="scientific">Caproicibacter fermentans</name>
    <dbReference type="NCBI Taxonomy" id="2576756"/>
    <lineage>
        <taxon>Bacteria</taxon>
        <taxon>Bacillati</taxon>
        <taxon>Bacillota</taxon>
        <taxon>Clostridia</taxon>
        <taxon>Eubacteriales</taxon>
        <taxon>Acutalibacteraceae</taxon>
        <taxon>Caproicibacter</taxon>
    </lineage>
</organism>
<dbReference type="PROSITE" id="PS51197">
    <property type="entry name" value="HTH_RRF2_2"/>
    <property type="match status" value="1"/>
</dbReference>
<evidence type="ECO:0000313" key="2">
    <source>
        <dbReference type="EMBL" id="MVB09783.1"/>
    </source>
</evidence>
<dbReference type="RefSeq" id="WP_066642938.1">
    <property type="nucleotide sequence ID" value="NZ_CP060286.1"/>
</dbReference>
<dbReference type="InterPro" id="IPR036390">
    <property type="entry name" value="WH_DNA-bd_sf"/>
</dbReference>
<sequence length="148" mass="16278">MRISSKGRYGLAAMVCMAEGYGSDACITIISLSERLGISKIYLEQVFSLLKRGGLVLAIKGAQGGYKLSRPPQEIPVYEILLALEQSLFEKTAESVTQKAENIEKAMQASVFSVLDSAVEKAIGKITLLDLQTEAERQKQDSSYMFYI</sequence>
<dbReference type="EMBL" id="CP060286">
    <property type="protein sequence ID" value="QNK42336.1"/>
    <property type="molecule type" value="Genomic_DNA"/>
</dbReference>
<evidence type="ECO:0000313" key="4">
    <source>
        <dbReference type="Proteomes" id="UP000469440"/>
    </source>
</evidence>
<dbReference type="SUPFAM" id="SSF46785">
    <property type="entry name" value="Winged helix' DNA-binding domain"/>
    <property type="match status" value="1"/>
</dbReference>
<dbReference type="OrthoDB" id="9808360at2"/>
<reference evidence="3 5" key="2">
    <citation type="submission" date="2020-08" db="EMBL/GenBank/DDBJ databases">
        <title>The isolate Caproiciproducens sp. 7D4C2 produces n-caproate at mildly acidic conditions from hexoses: genome and rBOX comparison with related strains and chain-elongating bacteria.</title>
        <authorList>
            <person name="Esquivel-Elizondo S."/>
            <person name="Bagci C."/>
            <person name="Temovska M."/>
            <person name="Jeon B.S."/>
            <person name="Bessarab I."/>
            <person name="Williams R.B.H."/>
            <person name="Huson D.H."/>
            <person name="Angenent L.T."/>
        </authorList>
    </citation>
    <scope>NUCLEOTIDE SEQUENCE [LARGE SCALE GENOMIC DNA]</scope>
    <source>
        <strain evidence="3 5">7D4C2</strain>
    </source>
</reference>
<keyword evidence="4" id="KW-1185">Reference proteome</keyword>
<dbReference type="Pfam" id="PF02082">
    <property type="entry name" value="Rrf2"/>
    <property type="match status" value="1"/>
</dbReference>
<dbReference type="InterPro" id="IPR036388">
    <property type="entry name" value="WH-like_DNA-bd_sf"/>
</dbReference>
<protein>
    <submittedName>
        <fullName evidence="2">HTH-type transcriptional regulator CymR</fullName>
    </submittedName>
    <submittedName>
        <fullName evidence="3">Rrf2 family transcriptional regulator</fullName>
    </submittedName>
</protein>
<dbReference type="PROSITE" id="PS01332">
    <property type="entry name" value="HTH_RRF2_1"/>
    <property type="match status" value="1"/>
</dbReference>